<feature type="transmembrane region" description="Helical" evidence="8">
    <location>
        <begin position="95"/>
        <end position="113"/>
    </location>
</feature>
<feature type="domain" description="Major facilitator superfamily associated" evidence="9">
    <location>
        <begin position="6"/>
        <end position="358"/>
    </location>
</feature>
<evidence type="ECO:0000313" key="10">
    <source>
        <dbReference type="EMBL" id="GBF58165.1"/>
    </source>
</evidence>
<dbReference type="InterPro" id="IPR026032">
    <property type="entry name" value="HcaT-like"/>
</dbReference>
<dbReference type="GO" id="GO:0015528">
    <property type="term" value="F:lactose:proton symporter activity"/>
    <property type="evidence" value="ECO:0007669"/>
    <property type="project" value="TreeGrafter"/>
</dbReference>
<keyword evidence="5 8" id="KW-0812">Transmembrane</keyword>
<keyword evidence="3" id="KW-1003">Cell membrane</keyword>
<keyword evidence="4" id="KW-0997">Cell inner membrane</keyword>
<feature type="transmembrane region" description="Helical" evidence="8">
    <location>
        <begin position="37"/>
        <end position="60"/>
    </location>
</feature>
<feature type="transmembrane region" description="Helical" evidence="8">
    <location>
        <begin position="7"/>
        <end position="25"/>
    </location>
</feature>
<dbReference type="Pfam" id="PF12832">
    <property type="entry name" value="MFS_1_like"/>
    <property type="match status" value="1"/>
</dbReference>
<sequence length="395" mass="42137">MPAIARMTLFMMLAHVALGSIMPYLPVWLAETKGLSGAQIGVILASSSFGRILVGPLAAAWAEGRRDRRTPLIVFSAALAAGYLSFPFLGVFWPIALACFATGVMFQCLMPFAEAGVMRVTSGSYRWPYGRARAAASAAFVLANLGAGATIQSFGVPAVYAWFIIATLSTLACAIWLVPEPIANPVVTPLKARLAGSFSLFRQRTFLLAVVAASFIQAAHAFYYGFSSKLWLEQGFSGSQVGLLWAFGVVAEIGFFALLASRLNHFRPETLILWGGIASIIRWAAFAQTPDLGVTFLVQGLHALTFAATHMGFMRLIEAEIPMAQRATGQQLGSALIMSPTMGLASIVAGSLYDHLGSGGYWSGVILATIGLILISLLLSPRQPSLRLPVDGQDK</sequence>
<feature type="transmembrane region" description="Helical" evidence="8">
    <location>
        <begin position="359"/>
        <end position="379"/>
    </location>
</feature>
<evidence type="ECO:0000256" key="1">
    <source>
        <dbReference type="ARBA" id="ARBA00004429"/>
    </source>
</evidence>
<evidence type="ECO:0000256" key="8">
    <source>
        <dbReference type="SAM" id="Phobius"/>
    </source>
</evidence>
<comment type="subcellular location">
    <subcellularLocation>
        <location evidence="1">Cell inner membrane</location>
        <topology evidence="1">Multi-pass membrane protein</topology>
    </subcellularLocation>
</comment>
<dbReference type="PIRSF" id="PIRSF004925">
    <property type="entry name" value="HcaT"/>
    <property type="match status" value="1"/>
</dbReference>
<evidence type="ECO:0000259" key="9">
    <source>
        <dbReference type="Pfam" id="PF12832"/>
    </source>
</evidence>
<evidence type="ECO:0000256" key="4">
    <source>
        <dbReference type="ARBA" id="ARBA00022519"/>
    </source>
</evidence>
<accession>A0A2P2EAT8</accession>
<dbReference type="EMBL" id="BFBR01000005">
    <property type="protein sequence ID" value="GBF58165.1"/>
    <property type="molecule type" value="Genomic_DNA"/>
</dbReference>
<dbReference type="GO" id="GO:0005886">
    <property type="term" value="C:plasma membrane"/>
    <property type="evidence" value="ECO:0007669"/>
    <property type="project" value="UniProtKB-SubCell"/>
</dbReference>
<organism evidence="10 11">
    <name type="scientific">Candidatus Phycosocius bacilliformis</name>
    <dbReference type="NCBI Taxonomy" id="1445552"/>
    <lineage>
        <taxon>Bacteria</taxon>
        <taxon>Pseudomonadati</taxon>
        <taxon>Pseudomonadota</taxon>
        <taxon>Alphaproteobacteria</taxon>
        <taxon>Caulobacterales</taxon>
        <taxon>Caulobacterales incertae sedis</taxon>
        <taxon>Candidatus Phycosocius</taxon>
    </lineage>
</organism>
<dbReference type="PANTHER" id="PTHR23522">
    <property type="entry name" value="BLL5896 PROTEIN"/>
    <property type="match status" value="1"/>
</dbReference>
<gene>
    <name evidence="10" type="primary">hcaT</name>
    <name evidence="10" type="ORF">PbB2_01837</name>
</gene>
<feature type="transmembrane region" description="Helical" evidence="8">
    <location>
        <begin position="335"/>
        <end position="353"/>
    </location>
</feature>
<dbReference type="InterPro" id="IPR024989">
    <property type="entry name" value="MFS_assoc_dom"/>
</dbReference>
<evidence type="ECO:0000256" key="5">
    <source>
        <dbReference type="ARBA" id="ARBA00022692"/>
    </source>
</evidence>
<keyword evidence="2" id="KW-0813">Transport</keyword>
<feature type="transmembrane region" description="Helical" evidence="8">
    <location>
        <begin position="238"/>
        <end position="259"/>
    </location>
</feature>
<reference evidence="10" key="1">
    <citation type="journal article" date="2018" name="Genome Announc.">
        <title>Draft Genome Sequence of "Candidatus Phycosocius bacilliformis," an Alphaproteobacterial Ectosymbiont of the Hydrocarbon-Producing Green Alga Botryococcus braunii.</title>
        <authorList>
            <person name="Tanabe Y."/>
            <person name="Yamaguchi H."/>
            <person name="Watanabe M.M."/>
        </authorList>
    </citation>
    <scope>NUCLEOTIDE SEQUENCE [LARGE SCALE GENOMIC DNA]</scope>
    <source>
        <strain evidence="10">BOTRYCO-2</strain>
    </source>
</reference>
<feature type="transmembrane region" description="Helical" evidence="8">
    <location>
        <begin position="294"/>
        <end position="314"/>
    </location>
</feature>
<keyword evidence="7 8" id="KW-0472">Membrane</keyword>
<name>A0A2P2EAT8_9PROT</name>
<protein>
    <submittedName>
        <fullName evidence="10">Putative 3-phenylpropionic acid transporter</fullName>
    </submittedName>
</protein>
<proteinExistence type="predicted"/>
<dbReference type="SUPFAM" id="SSF103473">
    <property type="entry name" value="MFS general substrate transporter"/>
    <property type="match status" value="1"/>
</dbReference>
<feature type="transmembrane region" description="Helical" evidence="8">
    <location>
        <begin position="271"/>
        <end position="288"/>
    </location>
</feature>
<comment type="caution">
    <text evidence="10">The sequence shown here is derived from an EMBL/GenBank/DDBJ whole genome shotgun (WGS) entry which is preliminary data.</text>
</comment>
<dbReference type="PANTHER" id="PTHR23522:SF10">
    <property type="entry name" value="3-PHENYLPROPIONIC ACID TRANSPORTER-RELATED"/>
    <property type="match status" value="1"/>
</dbReference>
<feature type="transmembrane region" description="Helical" evidence="8">
    <location>
        <begin position="160"/>
        <end position="178"/>
    </location>
</feature>
<dbReference type="Proteomes" id="UP000245086">
    <property type="component" value="Unassembled WGS sequence"/>
</dbReference>
<evidence type="ECO:0000256" key="3">
    <source>
        <dbReference type="ARBA" id="ARBA00022475"/>
    </source>
</evidence>
<feature type="transmembrane region" description="Helical" evidence="8">
    <location>
        <begin position="206"/>
        <end position="226"/>
    </location>
</feature>
<feature type="transmembrane region" description="Helical" evidence="8">
    <location>
        <begin position="72"/>
        <end position="89"/>
    </location>
</feature>
<evidence type="ECO:0000256" key="2">
    <source>
        <dbReference type="ARBA" id="ARBA00022448"/>
    </source>
</evidence>
<dbReference type="InterPro" id="IPR036259">
    <property type="entry name" value="MFS_trans_sf"/>
</dbReference>
<dbReference type="AlphaFoldDB" id="A0A2P2EAT8"/>
<keyword evidence="11" id="KW-1185">Reference proteome</keyword>
<keyword evidence="6 8" id="KW-1133">Transmembrane helix</keyword>
<dbReference type="NCBIfam" id="NF037955">
    <property type="entry name" value="mfs"/>
    <property type="match status" value="1"/>
</dbReference>
<dbReference type="GO" id="GO:0030395">
    <property type="term" value="F:lactose binding"/>
    <property type="evidence" value="ECO:0007669"/>
    <property type="project" value="TreeGrafter"/>
</dbReference>
<dbReference type="Gene3D" id="1.20.1250.20">
    <property type="entry name" value="MFS general substrate transporter like domains"/>
    <property type="match status" value="2"/>
</dbReference>
<evidence type="ECO:0000313" key="11">
    <source>
        <dbReference type="Proteomes" id="UP000245086"/>
    </source>
</evidence>
<feature type="transmembrane region" description="Helical" evidence="8">
    <location>
        <begin position="134"/>
        <end position="154"/>
    </location>
</feature>
<evidence type="ECO:0000256" key="6">
    <source>
        <dbReference type="ARBA" id="ARBA00022989"/>
    </source>
</evidence>
<evidence type="ECO:0000256" key="7">
    <source>
        <dbReference type="ARBA" id="ARBA00023136"/>
    </source>
</evidence>